<dbReference type="OrthoDB" id="6829668at2"/>
<evidence type="ECO:0000313" key="1">
    <source>
        <dbReference type="EMBL" id="SHL40165.1"/>
    </source>
</evidence>
<evidence type="ECO:0008006" key="3">
    <source>
        <dbReference type="Google" id="ProtNLM"/>
    </source>
</evidence>
<dbReference type="Proteomes" id="UP000184305">
    <property type="component" value="Unassembled WGS sequence"/>
</dbReference>
<organism evidence="1 2">
    <name type="scientific">Phytopseudomonas punonensis</name>
    <dbReference type="NCBI Taxonomy" id="1220495"/>
    <lineage>
        <taxon>Bacteria</taxon>
        <taxon>Pseudomonadati</taxon>
        <taxon>Pseudomonadota</taxon>
        <taxon>Gammaproteobacteria</taxon>
        <taxon>Pseudomonadales</taxon>
        <taxon>Pseudomonadaceae</taxon>
        <taxon>Phytopseudomonas</taxon>
    </lineage>
</organism>
<gene>
    <name evidence="1" type="ORF">SAMN05216288_1842</name>
</gene>
<dbReference type="EMBL" id="FRBQ01000001">
    <property type="protein sequence ID" value="SHL40165.1"/>
    <property type="molecule type" value="Genomic_DNA"/>
</dbReference>
<protein>
    <recommendedName>
        <fullName evidence="3">Regulator of chromosome condensation (RCC1) repeat-containing protein</fullName>
    </recommendedName>
</protein>
<evidence type="ECO:0000313" key="2">
    <source>
        <dbReference type="Proteomes" id="UP000184305"/>
    </source>
</evidence>
<reference evidence="2" key="1">
    <citation type="submission" date="2016-11" db="EMBL/GenBank/DDBJ databases">
        <authorList>
            <person name="Varghese N."/>
            <person name="Submissions S."/>
        </authorList>
    </citation>
    <scope>NUCLEOTIDE SEQUENCE [LARGE SCALE GENOMIC DNA]</scope>
    <source>
        <strain evidence="2">CECT 8089</strain>
    </source>
</reference>
<name>A0A1M7AC46_9GAMM</name>
<proteinExistence type="predicted"/>
<keyword evidence="2" id="KW-1185">Reference proteome</keyword>
<dbReference type="AlphaFoldDB" id="A0A1M7AC46"/>
<sequence length="307" mass="33993">MQRKDSALYFKHVIAISAERALLSGLLYIEETEPTISRIMMIAEGSWYHLYDLDDIIQDSHRQAADGNHGNHGKDIYHLLGRLGSLRIHPSGQAFQDEQLPLANAYLKSLREIDGQLYACGTQSQVMRRTAQGWQRMDQGIYEPLQDQVTSSLNALDGTATNDIYAAGDSGALWHWDASKWTRLESPTNLPLYVVHQHSDGSIFLAGSGGVLFRGNRQQGWADLSDSAFSHLVLENACEFQGALYLSAGTHLLCYANDQLSAVHIPLPGPLAFHNLDACAEALWCVGDDCVLSFDGQHWQAHSCPEN</sequence>
<dbReference type="RefSeq" id="WP_073263410.1">
    <property type="nucleotide sequence ID" value="NZ_FRBQ01000001.1"/>
</dbReference>
<accession>A0A1M7AC46</accession>
<dbReference type="STRING" id="1220495.SAMN05216288_1842"/>